<evidence type="ECO:0000313" key="1">
    <source>
        <dbReference type="EMBL" id="EKC46793.1"/>
    </source>
</evidence>
<organism evidence="1">
    <name type="scientific">human gut metagenome</name>
    <dbReference type="NCBI Taxonomy" id="408170"/>
    <lineage>
        <taxon>unclassified sequences</taxon>
        <taxon>metagenomes</taxon>
        <taxon>organismal metagenomes</taxon>
    </lineage>
</organism>
<reference evidence="1" key="1">
    <citation type="journal article" date="2013" name="Environ. Microbiol.">
        <title>Microbiota from the distal guts of lean and obese adolescents exhibit partial functional redundancy besides clear differences in community structure.</title>
        <authorList>
            <person name="Ferrer M."/>
            <person name="Ruiz A."/>
            <person name="Lanza F."/>
            <person name="Haange S.B."/>
            <person name="Oberbach A."/>
            <person name="Till H."/>
            <person name="Bargiela R."/>
            <person name="Campoy C."/>
            <person name="Segura M.T."/>
            <person name="Richter M."/>
            <person name="von Bergen M."/>
            <person name="Seifert J."/>
            <person name="Suarez A."/>
        </authorList>
    </citation>
    <scope>NUCLEOTIDE SEQUENCE</scope>
</reference>
<comment type="caution">
    <text evidence="1">The sequence shown here is derived from an EMBL/GenBank/DDBJ whole genome shotgun (WGS) entry which is preliminary data.</text>
</comment>
<dbReference type="AlphaFoldDB" id="K1RN40"/>
<protein>
    <submittedName>
        <fullName evidence="1">Uncharacterized protein</fullName>
    </submittedName>
</protein>
<sequence>MYFLDRMRDQNGAEIYKTKSGFSYPLQKDRTGHYKIQSGEQIRVCMTSDFFLEEADPWRAEAWDIMRQRSDVSV</sequence>
<proteinExistence type="predicted"/>
<dbReference type="EMBL" id="AJWY01013527">
    <property type="protein sequence ID" value="EKC46793.1"/>
    <property type="molecule type" value="Genomic_DNA"/>
</dbReference>
<name>K1RN40_9ZZZZ</name>
<feature type="non-terminal residue" evidence="1">
    <location>
        <position position="74"/>
    </location>
</feature>
<accession>K1RN40</accession>
<gene>
    <name evidence="1" type="ORF">LEA_19676</name>
</gene>